<comment type="caution">
    <text evidence="1">The sequence shown here is derived from an EMBL/GenBank/DDBJ whole genome shotgun (WGS) entry which is preliminary data.</text>
</comment>
<keyword evidence="2" id="KW-1185">Reference proteome</keyword>
<proteinExistence type="predicted"/>
<gene>
    <name evidence="1" type="ORF">Sar04_21170</name>
</gene>
<dbReference type="Proteomes" id="UP000677457">
    <property type="component" value="Unassembled WGS sequence"/>
</dbReference>
<name>A0ABQ4JTU4_SALAC</name>
<evidence type="ECO:0000313" key="1">
    <source>
        <dbReference type="EMBL" id="GIM85170.1"/>
    </source>
</evidence>
<protein>
    <submittedName>
        <fullName evidence="1">Uncharacterized protein</fullName>
    </submittedName>
</protein>
<reference evidence="1 2" key="1">
    <citation type="submission" date="2021-03" db="EMBL/GenBank/DDBJ databases">
        <title>Whole genome shotgun sequence of Salinispora arenicola NBRC 105043.</title>
        <authorList>
            <person name="Komaki H."/>
            <person name="Tamura T."/>
        </authorList>
    </citation>
    <scope>NUCLEOTIDE SEQUENCE [LARGE SCALE GENOMIC DNA]</scope>
    <source>
        <strain evidence="1 2">NBRC 105043</strain>
    </source>
</reference>
<evidence type="ECO:0000313" key="2">
    <source>
        <dbReference type="Proteomes" id="UP000677457"/>
    </source>
</evidence>
<organism evidence="1 2">
    <name type="scientific">Salinispora arenicola</name>
    <dbReference type="NCBI Taxonomy" id="168697"/>
    <lineage>
        <taxon>Bacteria</taxon>
        <taxon>Bacillati</taxon>
        <taxon>Actinomycetota</taxon>
        <taxon>Actinomycetes</taxon>
        <taxon>Micromonosporales</taxon>
        <taxon>Micromonosporaceae</taxon>
        <taxon>Salinispora</taxon>
    </lineage>
</organism>
<dbReference type="EMBL" id="BOQM01000011">
    <property type="protein sequence ID" value="GIM85170.1"/>
    <property type="molecule type" value="Genomic_DNA"/>
</dbReference>
<sequence>MDLGGEERVGVADDGADVQVVSPVLDRHMELVPPLVQVRDDGLVPPVTVPVDDVAAVTVSEQVWVVPRIVGWSALPRPDPDVTLLTSHGFYRVRPAR</sequence>
<accession>A0ABQ4JTU4</accession>